<dbReference type="InterPro" id="IPR019949">
    <property type="entry name" value="CmoO-like"/>
</dbReference>
<dbReference type="PANTHER" id="PTHR30137">
    <property type="entry name" value="LUCIFERASE-LIKE MONOOXYGENASE"/>
    <property type="match status" value="1"/>
</dbReference>
<comment type="caution">
    <text evidence="3">The sequence shown here is derived from an EMBL/GenBank/DDBJ whole genome shotgun (WGS) entry which is preliminary data.</text>
</comment>
<sequence>MTMYQLSILDQSPVLEGDTPRDALLRTVELAQFAEQQGYKRFWVSEHHQATEVAGSSPEVLVSYILAKTNHIRVGSGGVMLSHYSPYKVAENFNVLANLAPGRVDLGIGKAPGGLPQATKALQYNALSDTKDFPQRVEALQRYVQGNGEILAQPIPSIQPELILLGGSVDSAKHAATLGITYVFAQFINSDEAVLLEALQSYKEISPKGNFAIGVAVIAADTEEEAQRLATDTDIYKVHVENDRTYTLTSEETAERFGKESGKKYTVERTKSPVIFGTVDKIREKFEQLHAAGVEEFILHNPIREHASRFRSIELLSPLQLAVH</sequence>
<name>A0AAW9NTT8_9BACL</name>
<gene>
    <name evidence="3" type="ORF">P9B03_14000</name>
</gene>
<dbReference type="InterPro" id="IPR036661">
    <property type="entry name" value="Luciferase-like_sf"/>
</dbReference>
<dbReference type="EMBL" id="JARSFG010000018">
    <property type="protein sequence ID" value="MEC1179608.1"/>
    <property type="molecule type" value="Genomic_DNA"/>
</dbReference>
<dbReference type="Proteomes" id="UP001344888">
    <property type="component" value="Unassembled WGS sequence"/>
</dbReference>
<dbReference type="GO" id="GO:0005829">
    <property type="term" value="C:cytosol"/>
    <property type="evidence" value="ECO:0007669"/>
    <property type="project" value="TreeGrafter"/>
</dbReference>
<dbReference type="SUPFAM" id="SSF51679">
    <property type="entry name" value="Bacterial luciferase-like"/>
    <property type="match status" value="1"/>
</dbReference>
<dbReference type="Pfam" id="PF00296">
    <property type="entry name" value="Bac_luciferase"/>
    <property type="match status" value="1"/>
</dbReference>
<dbReference type="AlphaFoldDB" id="A0AAW9NTT8"/>
<keyword evidence="3" id="KW-0560">Oxidoreductase</keyword>
<dbReference type="PANTHER" id="PTHR30137:SF20">
    <property type="entry name" value="N-ACETYL-S-ALKYLCYSTEINE MONOOXYGENASE"/>
    <property type="match status" value="1"/>
</dbReference>
<organism evidence="3 4">
    <name type="scientific">Metasolibacillus meyeri</name>
    <dbReference type="NCBI Taxonomy" id="1071052"/>
    <lineage>
        <taxon>Bacteria</taxon>
        <taxon>Bacillati</taxon>
        <taxon>Bacillota</taxon>
        <taxon>Bacilli</taxon>
        <taxon>Bacillales</taxon>
        <taxon>Caryophanaceae</taxon>
        <taxon>Metasolibacillus</taxon>
    </lineage>
</organism>
<dbReference type="GO" id="GO:0016705">
    <property type="term" value="F:oxidoreductase activity, acting on paired donors, with incorporation or reduction of molecular oxygen"/>
    <property type="evidence" value="ECO:0007669"/>
    <property type="project" value="InterPro"/>
</dbReference>
<evidence type="ECO:0000256" key="1">
    <source>
        <dbReference type="ARBA" id="ARBA00007789"/>
    </source>
</evidence>
<protein>
    <submittedName>
        <fullName evidence="3">LLM class flavin-dependent oxidoreductase</fullName>
        <ecNumber evidence="3">1.-.-.-</ecNumber>
    </submittedName>
</protein>
<feature type="domain" description="Luciferase-like" evidence="2">
    <location>
        <begin position="19"/>
        <end position="295"/>
    </location>
</feature>
<evidence type="ECO:0000259" key="2">
    <source>
        <dbReference type="Pfam" id="PF00296"/>
    </source>
</evidence>
<dbReference type="NCBIfam" id="TIGR03558">
    <property type="entry name" value="oxido_grp_1"/>
    <property type="match status" value="1"/>
</dbReference>
<dbReference type="InterPro" id="IPR011251">
    <property type="entry name" value="Luciferase-like_dom"/>
</dbReference>
<dbReference type="EC" id="1.-.-.-" evidence="3"/>
<evidence type="ECO:0000313" key="4">
    <source>
        <dbReference type="Proteomes" id="UP001344888"/>
    </source>
</evidence>
<accession>A0AAW9NTT8</accession>
<dbReference type="Gene3D" id="3.20.20.30">
    <property type="entry name" value="Luciferase-like domain"/>
    <property type="match status" value="1"/>
</dbReference>
<reference evidence="3 4" key="1">
    <citation type="submission" date="2023-03" db="EMBL/GenBank/DDBJ databases">
        <title>Bacillus Genome Sequencing.</title>
        <authorList>
            <person name="Dunlap C."/>
        </authorList>
    </citation>
    <scope>NUCLEOTIDE SEQUENCE [LARGE SCALE GENOMIC DNA]</scope>
    <source>
        <strain evidence="3 4">B-59205</strain>
    </source>
</reference>
<keyword evidence="4" id="KW-1185">Reference proteome</keyword>
<proteinExistence type="predicted"/>
<evidence type="ECO:0000313" key="3">
    <source>
        <dbReference type="EMBL" id="MEC1179608.1"/>
    </source>
</evidence>
<dbReference type="InterPro" id="IPR050766">
    <property type="entry name" value="Bact_Lucif_Oxidored"/>
</dbReference>
<comment type="similarity">
    <text evidence="1">To bacterial alkanal monooxygenase alpha and beta chains.</text>
</comment>